<evidence type="ECO:0000313" key="10">
    <source>
        <dbReference type="EMBL" id="MBB3168105.1"/>
    </source>
</evidence>
<dbReference type="Gene3D" id="2.30.30.40">
    <property type="entry name" value="SH3 Domains"/>
    <property type="match status" value="1"/>
</dbReference>
<protein>
    <submittedName>
        <fullName evidence="10">SH3 domain protein</fullName>
    </submittedName>
</protein>
<evidence type="ECO:0000256" key="4">
    <source>
        <dbReference type="ARBA" id="ARBA00022989"/>
    </source>
</evidence>
<comment type="caution">
    <text evidence="10">The sequence shown here is derived from an EMBL/GenBank/DDBJ whole genome shotgun (WGS) entry which is preliminary data.</text>
</comment>
<dbReference type="PROSITE" id="PS51781">
    <property type="entry name" value="SH3B"/>
    <property type="match status" value="1"/>
</dbReference>
<evidence type="ECO:0000313" key="11">
    <source>
        <dbReference type="Proteomes" id="UP000559987"/>
    </source>
</evidence>
<evidence type="ECO:0000259" key="9">
    <source>
        <dbReference type="PROSITE" id="PS51781"/>
    </source>
</evidence>
<gene>
    <name evidence="10" type="ORF">FHS30_001289</name>
</gene>
<dbReference type="AlphaFoldDB" id="A0A839URU1"/>
<accession>A0A839URU1</accession>
<keyword evidence="6" id="KW-0175">Coiled coil</keyword>
<evidence type="ECO:0000256" key="7">
    <source>
        <dbReference type="SAM" id="Phobius"/>
    </source>
</evidence>
<evidence type="ECO:0000256" key="8">
    <source>
        <dbReference type="SAM" id="SignalP"/>
    </source>
</evidence>
<keyword evidence="4 7" id="KW-1133">Transmembrane helix</keyword>
<evidence type="ECO:0000256" key="6">
    <source>
        <dbReference type="SAM" id="Coils"/>
    </source>
</evidence>
<keyword evidence="11" id="KW-1185">Reference proteome</keyword>
<organism evidence="10 11">
    <name type="scientific">Simiduia aestuariiviva</name>
    <dbReference type="NCBI Taxonomy" id="1510459"/>
    <lineage>
        <taxon>Bacteria</taxon>
        <taxon>Pseudomonadati</taxon>
        <taxon>Pseudomonadota</taxon>
        <taxon>Gammaproteobacteria</taxon>
        <taxon>Cellvibrionales</taxon>
        <taxon>Cellvibrionaceae</taxon>
        <taxon>Simiduia</taxon>
    </lineage>
</organism>
<dbReference type="Gene3D" id="1.20.5.340">
    <property type="match status" value="1"/>
</dbReference>
<feature type="transmembrane region" description="Helical" evidence="7">
    <location>
        <begin position="194"/>
        <end position="211"/>
    </location>
</feature>
<keyword evidence="5 7" id="KW-0472">Membrane</keyword>
<evidence type="ECO:0000256" key="3">
    <source>
        <dbReference type="ARBA" id="ARBA00022729"/>
    </source>
</evidence>
<evidence type="ECO:0000256" key="2">
    <source>
        <dbReference type="ARBA" id="ARBA00022692"/>
    </source>
</evidence>
<evidence type="ECO:0000256" key="1">
    <source>
        <dbReference type="ARBA" id="ARBA00004167"/>
    </source>
</evidence>
<feature type="signal peptide" evidence="8">
    <location>
        <begin position="1"/>
        <end position="21"/>
    </location>
</feature>
<dbReference type="InterPro" id="IPR016476">
    <property type="entry name" value="SH3_dom_pro"/>
</dbReference>
<dbReference type="RefSeq" id="WP_183909537.1">
    <property type="nucleotide sequence ID" value="NZ_JACHXZ010000002.1"/>
</dbReference>
<dbReference type="InterPro" id="IPR003646">
    <property type="entry name" value="SH3-like_bac-type"/>
</dbReference>
<dbReference type="Pfam" id="PF08239">
    <property type="entry name" value="SH3_3"/>
    <property type="match status" value="1"/>
</dbReference>
<feature type="chain" id="PRO_5032308876" evidence="8">
    <location>
        <begin position="22"/>
        <end position="225"/>
    </location>
</feature>
<reference evidence="10 11" key="1">
    <citation type="submission" date="2020-08" db="EMBL/GenBank/DDBJ databases">
        <title>Genomic Encyclopedia of Type Strains, Phase III (KMG-III): the genomes of soil and plant-associated and newly described type strains.</title>
        <authorList>
            <person name="Whitman W."/>
        </authorList>
    </citation>
    <scope>NUCLEOTIDE SEQUENCE [LARGE SCALE GENOMIC DNA]</scope>
    <source>
        <strain evidence="10 11">CECT 8571</strain>
    </source>
</reference>
<dbReference type="EMBL" id="JACHXZ010000002">
    <property type="protein sequence ID" value="MBB3168105.1"/>
    <property type="molecule type" value="Genomic_DNA"/>
</dbReference>
<dbReference type="NCBIfam" id="TIGR04211">
    <property type="entry name" value="SH3_and_anchor"/>
    <property type="match status" value="1"/>
</dbReference>
<feature type="domain" description="SH3b" evidence="9">
    <location>
        <begin position="22"/>
        <end position="89"/>
    </location>
</feature>
<name>A0A839URU1_9GAMM</name>
<dbReference type="GO" id="GO:0016020">
    <property type="term" value="C:membrane"/>
    <property type="evidence" value="ECO:0007669"/>
    <property type="project" value="UniProtKB-SubCell"/>
</dbReference>
<comment type="subcellular location">
    <subcellularLocation>
        <location evidence="1">Membrane</location>
        <topology evidence="1">Single-pass membrane protein</topology>
    </subcellularLocation>
</comment>
<evidence type="ECO:0000256" key="5">
    <source>
        <dbReference type="ARBA" id="ARBA00023136"/>
    </source>
</evidence>
<proteinExistence type="predicted"/>
<dbReference type="Proteomes" id="UP000559987">
    <property type="component" value="Unassembled WGS sequence"/>
</dbReference>
<keyword evidence="2 7" id="KW-0812">Transmembrane</keyword>
<keyword evidence="3 8" id="KW-0732">Signal</keyword>
<dbReference type="SMART" id="SM00287">
    <property type="entry name" value="SH3b"/>
    <property type="match status" value="1"/>
</dbReference>
<sequence>MTRIILLIALLSSLCSHSVSAQETRYISDQLFVPLRSGQGNQYRIIHRGLPSGTAVKFVEQSEDGEWSLVEVRNGDQGWIRNQYLLEEPTASVKLSRTEAELQKLREEFANLQNDYRDLSGDRSSALNNLSSLTAQRDQLAEELATIKQLSANAIDLNQRYQDLLKKHQMLQTEADILKASNQRLQNDKTYNQWIYGASILGIGMIFTLLIQSLSNRKRKSEWIS</sequence>
<feature type="coiled-coil region" evidence="6">
    <location>
        <begin position="95"/>
        <end position="188"/>
    </location>
</feature>